<keyword evidence="3 4" id="KW-0687">Ribonucleoprotein</keyword>
<dbReference type="GO" id="GO:0006412">
    <property type="term" value="P:translation"/>
    <property type="evidence" value="ECO:0007669"/>
    <property type="project" value="InterPro"/>
</dbReference>
<evidence type="ECO:0000256" key="5">
    <source>
        <dbReference type="SAM" id="MobiDB-lite"/>
    </source>
</evidence>
<name>D2VG67_NAEGR</name>
<dbReference type="Pfam" id="PF01201">
    <property type="entry name" value="Ribosomal_S8e"/>
    <property type="match status" value="1"/>
</dbReference>
<reference evidence="6 7" key="1">
    <citation type="journal article" date="2010" name="Cell">
        <title>The genome of Naegleria gruberi illuminates early eukaryotic versatility.</title>
        <authorList>
            <person name="Fritz-Laylin L.K."/>
            <person name="Prochnik S.E."/>
            <person name="Ginger M.L."/>
            <person name="Dacks J.B."/>
            <person name="Carpenter M.L."/>
            <person name="Field M.C."/>
            <person name="Kuo A."/>
            <person name="Paredez A."/>
            <person name="Chapman J."/>
            <person name="Pham J."/>
            <person name="Shu S."/>
            <person name="Neupane R."/>
            <person name="Cipriano M."/>
            <person name="Mancuso J."/>
            <person name="Tu H."/>
            <person name="Salamov A."/>
            <person name="Lindquist E."/>
            <person name="Shapiro H."/>
            <person name="Lucas S."/>
            <person name="Grigoriev I.V."/>
            <person name="Cande W.Z."/>
            <person name="Fulton C."/>
            <person name="Rokhsar D.S."/>
            <person name="Dawson S.C."/>
        </authorList>
    </citation>
    <scope>NUCLEOTIDE SEQUENCE [LARGE SCALE GENOMIC DNA]</scope>
    <source>
        <strain evidence="6 7">NEG-M</strain>
    </source>
</reference>
<evidence type="ECO:0000256" key="3">
    <source>
        <dbReference type="ARBA" id="ARBA00023274"/>
    </source>
</evidence>
<organism evidence="7">
    <name type="scientific">Naegleria gruberi</name>
    <name type="common">Amoeba</name>
    <dbReference type="NCBI Taxonomy" id="5762"/>
    <lineage>
        <taxon>Eukaryota</taxon>
        <taxon>Discoba</taxon>
        <taxon>Heterolobosea</taxon>
        <taxon>Tetramitia</taxon>
        <taxon>Eutetramitia</taxon>
        <taxon>Vahlkampfiidae</taxon>
        <taxon>Naegleria</taxon>
    </lineage>
</organism>
<dbReference type="STRING" id="5762.D2VG67"/>
<dbReference type="eggNOG" id="KOG3283">
    <property type="taxonomic scope" value="Eukaryota"/>
</dbReference>
<dbReference type="InterPro" id="IPR001047">
    <property type="entry name" value="Ribosomal_eS8"/>
</dbReference>
<dbReference type="InterPro" id="IPR018283">
    <property type="entry name" value="Ribosomal_eS8_CS"/>
</dbReference>
<dbReference type="CDD" id="cd11380">
    <property type="entry name" value="Ribosomal_S8e_like"/>
    <property type="match status" value="1"/>
</dbReference>
<dbReference type="Gene3D" id="3.10.290.70">
    <property type="match status" value="1"/>
</dbReference>
<dbReference type="Proteomes" id="UP000006671">
    <property type="component" value="Unassembled WGS sequence"/>
</dbReference>
<dbReference type="GO" id="GO:0003735">
    <property type="term" value="F:structural constituent of ribosome"/>
    <property type="evidence" value="ECO:0007669"/>
    <property type="project" value="InterPro"/>
</dbReference>
<dbReference type="OrthoDB" id="1703270at2759"/>
<dbReference type="InParanoid" id="D2VG67"/>
<dbReference type="NCBIfam" id="TIGR00307">
    <property type="entry name" value="eS8"/>
    <property type="match status" value="1"/>
</dbReference>
<evidence type="ECO:0000256" key="4">
    <source>
        <dbReference type="RuleBase" id="RU000669"/>
    </source>
</evidence>
<evidence type="ECO:0000313" key="6">
    <source>
        <dbReference type="EMBL" id="EFC44295.1"/>
    </source>
</evidence>
<dbReference type="KEGG" id="ngr:NAEGRDRAFT_36760"/>
<dbReference type="FunCoup" id="D2VG67">
    <property type="interactions" value="336"/>
</dbReference>
<dbReference type="PANTHER" id="PTHR10394">
    <property type="entry name" value="40S RIBOSOMAL PROTEIN S8"/>
    <property type="match status" value="1"/>
</dbReference>
<dbReference type="GO" id="GO:0005840">
    <property type="term" value="C:ribosome"/>
    <property type="evidence" value="ECO:0007669"/>
    <property type="project" value="UniProtKB-KW"/>
</dbReference>
<dbReference type="InterPro" id="IPR022309">
    <property type="entry name" value="Ribosomal_Se8/biogenesis_NSA2"/>
</dbReference>
<evidence type="ECO:0000313" key="7">
    <source>
        <dbReference type="Proteomes" id="UP000006671"/>
    </source>
</evidence>
<gene>
    <name evidence="6" type="ORF">NAEGRDRAFT_36760</name>
</gene>
<comment type="similarity">
    <text evidence="1 4">Belongs to the eukaryotic ribosomal protein eS8 family.</text>
</comment>
<dbReference type="Gene3D" id="1.10.168.20">
    <property type="entry name" value="Ribosomal protein S8e, subdomain"/>
    <property type="match status" value="1"/>
</dbReference>
<dbReference type="EMBL" id="GG738869">
    <property type="protein sequence ID" value="EFC44295.1"/>
    <property type="molecule type" value="Genomic_DNA"/>
</dbReference>
<dbReference type="OMA" id="QRPHYRK"/>
<evidence type="ECO:0000256" key="2">
    <source>
        <dbReference type="ARBA" id="ARBA00022980"/>
    </source>
</evidence>
<keyword evidence="2 4" id="KW-0689">Ribosomal protein</keyword>
<dbReference type="VEuPathDB" id="AmoebaDB:NAEGRDRAFT_36760"/>
<feature type="region of interest" description="Disordered" evidence="5">
    <location>
        <begin position="1"/>
        <end position="22"/>
    </location>
</feature>
<evidence type="ECO:0000256" key="1">
    <source>
        <dbReference type="ARBA" id="ARBA00005257"/>
    </source>
</evidence>
<dbReference type="AlphaFoldDB" id="D2VG67"/>
<proteinExistence type="inferred from homology"/>
<dbReference type="RefSeq" id="XP_002677039.1">
    <property type="nucleotide sequence ID" value="XM_002676993.1"/>
</dbReference>
<dbReference type="GeneID" id="8848105"/>
<dbReference type="InterPro" id="IPR042563">
    <property type="entry name" value="Ribosomal_protein_eS8_euk"/>
</dbReference>
<accession>D2VG67</accession>
<protein>
    <recommendedName>
        <fullName evidence="4">40S ribosomal protein S8</fullName>
    </recommendedName>
</protein>
<dbReference type="PROSITE" id="PS01193">
    <property type="entry name" value="RIBOSOMAL_S8E"/>
    <property type="match status" value="1"/>
</dbReference>
<dbReference type="GO" id="GO:1990904">
    <property type="term" value="C:ribonucleoprotein complex"/>
    <property type="evidence" value="ECO:0007669"/>
    <property type="project" value="UniProtKB-KW"/>
</dbReference>
<sequence>MGITKSDLHKKRVTGGKRKIHRKKRKFELGRAAANTKMGKTKISMVRVRGGNYKVRALRLNSGNFAWGSEAMSTPTRIMDVVYNATNNELVRTKAIVKGAVVLVDASPFKQFYEKTYGISLGKKKEDLLEKMDEKTKAKVLENRKKAPEVDPLLKEQLSTGRLLARIRSRPGQVGRADGIVLEGAELAFYLKRIQQKKSKK</sequence>
<feature type="compositionally biased region" description="Basic residues" evidence="5">
    <location>
        <begin position="8"/>
        <end position="22"/>
    </location>
</feature>
<keyword evidence="7" id="KW-1185">Reference proteome</keyword>